<keyword evidence="2" id="KW-1185">Reference proteome</keyword>
<comment type="caution">
    <text evidence="1">The sequence shown here is derived from an EMBL/GenBank/DDBJ whole genome shotgun (WGS) entry which is preliminary data.</text>
</comment>
<reference evidence="1" key="1">
    <citation type="submission" date="2019-11" db="EMBL/GenBank/DDBJ databases">
        <title>Nori genome reveals adaptations in red seaweeds to the harsh intertidal environment.</title>
        <authorList>
            <person name="Wang D."/>
            <person name="Mao Y."/>
        </authorList>
    </citation>
    <scope>NUCLEOTIDE SEQUENCE</scope>
    <source>
        <tissue evidence="1">Gametophyte</tissue>
    </source>
</reference>
<protein>
    <submittedName>
        <fullName evidence="1">Uncharacterized protein</fullName>
    </submittedName>
</protein>
<proteinExistence type="predicted"/>
<dbReference type="Proteomes" id="UP000798662">
    <property type="component" value="Chromosome 3"/>
</dbReference>
<evidence type="ECO:0000313" key="2">
    <source>
        <dbReference type="Proteomes" id="UP000798662"/>
    </source>
</evidence>
<organism evidence="1 2">
    <name type="scientific">Pyropia yezoensis</name>
    <name type="common">Susabi-nori</name>
    <name type="synonym">Porphyra yezoensis</name>
    <dbReference type="NCBI Taxonomy" id="2788"/>
    <lineage>
        <taxon>Eukaryota</taxon>
        <taxon>Rhodophyta</taxon>
        <taxon>Bangiophyceae</taxon>
        <taxon>Bangiales</taxon>
        <taxon>Bangiaceae</taxon>
        <taxon>Pyropia</taxon>
    </lineage>
</organism>
<sequence>MVQAMNSADVSIYCALRARSSLSASSSSTVVVRTASTSGPPMTSPATAHCHNGRVGRLRTDRVRERAITTRPPRQLAASYRRPVTVSRRPSQIARRASASAPTCKVSARHHKCAPVSPADKARDVFCAANADGLGRLAAYTTVAAPQAPKTRTRRTAAAHDRCSRSRAWARETVVVRSKAAVEGGCIPGSRTGKTRENTREA</sequence>
<accession>A0ACC3CGA3</accession>
<name>A0ACC3CGA3_PYRYE</name>
<gene>
    <name evidence="1" type="ORF">I4F81_011437</name>
</gene>
<dbReference type="EMBL" id="CM020620">
    <property type="protein sequence ID" value="KAK1868955.1"/>
    <property type="molecule type" value="Genomic_DNA"/>
</dbReference>
<evidence type="ECO:0000313" key="1">
    <source>
        <dbReference type="EMBL" id="KAK1868955.1"/>
    </source>
</evidence>